<evidence type="ECO:0000313" key="3">
    <source>
        <dbReference type="Proteomes" id="UP001197770"/>
    </source>
</evidence>
<evidence type="ECO:0000313" key="2">
    <source>
        <dbReference type="EMBL" id="MCC4212220.1"/>
    </source>
</evidence>
<evidence type="ECO:0000256" key="1">
    <source>
        <dbReference type="SAM" id="Phobius"/>
    </source>
</evidence>
<feature type="transmembrane region" description="Helical" evidence="1">
    <location>
        <begin position="31"/>
        <end position="52"/>
    </location>
</feature>
<reference evidence="2 3" key="1">
    <citation type="submission" date="2021-11" db="EMBL/GenBank/DDBJ databases">
        <title>Seasonal and diel survey of microbial diversity of the Tyrrhenian coast.</title>
        <authorList>
            <person name="Gattoni G."/>
            <person name="Corral P."/>
        </authorList>
    </citation>
    <scope>NUCLEOTIDE SEQUENCE [LARGE SCALE GENOMIC DNA]</scope>
    <source>
        <strain evidence="2 3">Mr9</strain>
    </source>
</reference>
<sequence>MKLTKIQLTGLGLIVICGALSQWTAAKESQTLVWILAIGAVVGVAFVVSDYFSRK</sequence>
<dbReference type="RefSeq" id="WP_228229310.1">
    <property type="nucleotide sequence ID" value="NZ_JAJGMW010000005.1"/>
</dbReference>
<keyword evidence="1" id="KW-0812">Transmembrane</keyword>
<comment type="caution">
    <text evidence="2">The sequence shown here is derived from an EMBL/GenBank/DDBJ whole genome shotgun (WGS) entry which is preliminary data.</text>
</comment>
<protein>
    <submittedName>
        <fullName evidence="2">Uncharacterized protein</fullName>
    </submittedName>
</protein>
<dbReference type="Proteomes" id="UP001197770">
    <property type="component" value="Unassembled WGS sequence"/>
</dbReference>
<proteinExistence type="predicted"/>
<keyword evidence="1" id="KW-1133">Transmembrane helix</keyword>
<dbReference type="EMBL" id="JAJGMW010000005">
    <property type="protein sequence ID" value="MCC4212220.1"/>
    <property type="molecule type" value="Genomic_DNA"/>
</dbReference>
<accession>A0ABS8GQH4</accession>
<gene>
    <name evidence="2" type="ORF">LLW17_05770</name>
</gene>
<keyword evidence="3" id="KW-1185">Reference proteome</keyword>
<organism evidence="2 3">
    <name type="scientific">Leeuwenhoekiella parthenopeia</name>
    <dbReference type="NCBI Taxonomy" id="2890320"/>
    <lineage>
        <taxon>Bacteria</taxon>
        <taxon>Pseudomonadati</taxon>
        <taxon>Bacteroidota</taxon>
        <taxon>Flavobacteriia</taxon>
        <taxon>Flavobacteriales</taxon>
        <taxon>Flavobacteriaceae</taxon>
        <taxon>Leeuwenhoekiella</taxon>
    </lineage>
</organism>
<keyword evidence="1" id="KW-0472">Membrane</keyword>
<name>A0ABS8GQH4_9FLAO</name>